<evidence type="ECO:0000313" key="7">
    <source>
        <dbReference type="Proteomes" id="UP000235145"/>
    </source>
</evidence>
<dbReference type="InterPro" id="IPR027443">
    <property type="entry name" value="IPNS-like_sf"/>
</dbReference>
<keyword evidence="2" id="KW-0560">Oxidoreductase</keyword>
<dbReference type="Gene3D" id="2.60.120.330">
    <property type="entry name" value="B-lactam Antibiotic, Isopenicillin N Synthase, Chain"/>
    <property type="match status" value="1"/>
</dbReference>
<keyword evidence="7" id="KW-1185">Reference proteome</keyword>
<evidence type="ECO:0000256" key="2">
    <source>
        <dbReference type="ARBA" id="ARBA00023002"/>
    </source>
</evidence>
<dbReference type="PANTHER" id="PTHR10209:SF230">
    <property type="entry name" value="SCOPOLETIN 8-HYDROXYLASE"/>
    <property type="match status" value="1"/>
</dbReference>
<gene>
    <name evidence="6" type="ORF">LSAT_V11C700351520</name>
</gene>
<name>A0A9R1UZU5_LACSA</name>
<dbReference type="Pfam" id="PF14226">
    <property type="entry name" value="DIOX_N"/>
    <property type="match status" value="1"/>
</dbReference>
<feature type="compositionally biased region" description="Acidic residues" evidence="4">
    <location>
        <begin position="59"/>
        <end position="74"/>
    </location>
</feature>
<feature type="region of interest" description="Disordered" evidence="4">
    <location>
        <begin position="53"/>
        <end position="77"/>
    </location>
</feature>
<sequence>MQSRMNLTPVAVEVCVCLKDYLDSVERIQHLASLEGPLAQNVEPKIMDEEYAQSLSTPPEDEDDDNEDEDEDEEYGRCKEKYIYSSQMASSINDESSLFNFVVKEGNGVKDLVDSELTEVPRLYIQPPYLRIDKKQTTASSENMTIDLSELDGPNHDQIVKDIVHAAENLGFFQVTNHGVPLELLESLKNAAHQFFGQPSEKKAVYLKGVSPSPMVQYGTSYFPEKEKIWQWRTLLP</sequence>
<feature type="domain" description="Non-haem dioxygenase N-terminal" evidence="5">
    <location>
        <begin position="145"/>
        <end position="222"/>
    </location>
</feature>
<dbReference type="SUPFAM" id="SSF51197">
    <property type="entry name" value="Clavaminate synthase-like"/>
    <property type="match status" value="1"/>
</dbReference>
<keyword evidence="3" id="KW-0408">Iron</keyword>
<dbReference type="InterPro" id="IPR026992">
    <property type="entry name" value="DIOX_N"/>
</dbReference>
<dbReference type="Proteomes" id="UP000235145">
    <property type="component" value="Unassembled WGS sequence"/>
</dbReference>
<dbReference type="GO" id="GO:0046872">
    <property type="term" value="F:metal ion binding"/>
    <property type="evidence" value="ECO:0007669"/>
    <property type="project" value="UniProtKB-KW"/>
</dbReference>
<reference evidence="6 7" key="1">
    <citation type="journal article" date="2017" name="Nat. Commun.">
        <title>Genome assembly with in vitro proximity ligation data and whole-genome triplication in lettuce.</title>
        <authorList>
            <person name="Reyes-Chin-Wo S."/>
            <person name="Wang Z."/>
            <person name="Yang X."/>
            <person name="Kozik A."/>
            <person name="Arikit S."/>
            <person name="Song C."/>
            <person name="Xia L."/>
            <person name="Froenicke L."/>
            <person name="Lavelle D.O."/>
            <person name="Truco M.J."/>
            <person name="Xia R."/>
            <person name="Zhu S."/>
            <person name="Xu C."/>
            <person name="Xu H."/>
            <person name="Xu X."/>
            <person name="Cox K."/>
            <person name="Korf I."/>
            <person name="Meyers B.C."/>
            <person name="Michelmore R.W."/>
        </authorList>
    </citation>
    <scope>NUCLEOTIDE SEQUENCE [LARGE SCALE GENOMIC DNA]</scope>
    <source>
        <strain evidence="7">cv. Salinas</strain>
        <tissue evidence="6">Seedlings</tissue>
    </source>
</reference>
<evidence type="ECO:0000256" key="4">
    <source>
        <dbReference type="SAM" id="MobiDB-lite"/>
    </source>
</evidence>
<dbReference type="AlphaFoldDB" id="A0A9R1UZU5"/>
<evidence type="ECO:0000259" key="5">
    <source>
        <dbReference type="Pfam" id="PF14226"/>
    </source>
</evidence>
<comment type="caution">
    <text evidence="6">The sequence shown here is derived from an EMBL/GenBank/DDBJ whole genome shotgun (WGS) entry which is preliminary data.</text>
</comment>
<protein>
    <recommendedName>
        <fullName evidence="5">Non-haem dioxygenase N-terminal domain-containing protein</fullName>
    </recommendedName>
</protein>
<keyword evidence="1" id="KW-0479">Metal-binding</keyword>
<organism evidence="6 7">
    <name type="scientific">Lactuca sativa</name>
    <name type="common">Garden lettuce</name>
    <dbReference type="NCBI Taxonomy" id="4236"/>
    <lineage>
        <taxon>Eukaryota</taxon>
        <taxon>Viridiplantae</taxon>
        <taxon>Streptophyta</taxon>
        <taxon>Embryophyta</taxon>
        <taxon>Tracheophyta</taxon>
        <taxon>Spermatophyta</taxon>
        <taxon>Magnoliopsida</taxon>
        <taxon>eudicotyledons</taxon>
        <taxon>Gunneridae</taxon>
        <taxon>Pentapetalae</taxon>
        <taxon>asterids</taxon>
        <taxon>campanulids</taxon>
        <taxon>Asterales</taxon>
        <taxon>Asteraceae</taxon>
        <taxon>Cichorioideae</taxon>
        <taxon>Cichorieae</taxon>
        <taxon>Lactucinae</taxon>
        <taxon>Lactuca</taxon>
    </lineage>
</organism>
<dbReference type="PANTHER" id="PTHR10209">
    <property type="entry name" value="OXIDOREDUCTASE, 2OG-FE II OXYGENASE FAMILY PROTEIN"/>
    <property type="match status" value="1"/>
</dbReference>
<evidence type="ECO:0000256" key="1">
    <source>
        <dbReference type="ARBA" id="ARBA00022723"/>
    </source>
</evidence>
<evidence type="ECO:0000256" key="3">
    <source>
        <dbReference type="ARBA" id="ARBA00023004"/>
    </source>
</evidence>
<proteinExistence type="predicted"/>
<accession>A0A9R1UZU5</accession>
<dbReference type="GO" id="GO:0016491">
    <property type="term" value="F:oxidoreductase activity"/>
    <property type="evidence" value="ECO:0007669"/>
    <property type="project" value="UniProtKB-KW"/>
</dbReference>
<dbReference type="EMBL" id="NBSK02000007">
    <property type="protein sequence ID" value="KAJ0197377.1"/>
    <property type="molecule type" value="Genomic_DNA"/>
</dbReference>
<evidence type="ECO:0000313" key="6">
    <source>
        <dbReference type="EMBL" id="KAJ0197377.1"/>
    </source>
</evidence>